<name>A0A7C9IN36_9BACT</name>
<dbReference type="GO" id="GO:0003729">
    <property type="term" value="F:mRNA binding"/>
    <property type="evidence" value="ECO:0007669"/>
    <property type="project" value="InterPro"/>
</dbReference>
<reference evidence="1 2" key="1">
    <citation type="submission" date="2020-01" db="EMBL/GenBank/DDBJ databases">
        <title>Genome sequence of Desulfovibrio aerotolerans DSM 16695(T).</title>
        <authorList>
            <person name="Karnachuk O."/>
            <person name="Avakyan M."/>
            <person name="Mardanov A."/>
            <person name="Kadnikov V."/>
            <person name="Ravin N."/>
        </authorList>
    </citation>
    <scope>NUCLEOTIDE SEQUENCE [LARGE SCALE GENOMIC DNA]</scope>
    <source>
        <strain evidence="1 2">DSM 16695</strain>
    </source>
</reference>
<evidence type="ECO:0000313" key="2">
    <source>
        <dbReference type="Proteomes" id="UP000482487"/>
    </source>
</evidence>
<dbReference type="RefSeq" id="WP_160963680.1">
    <property type="nucleotide sequence ID" value="NZ_WVUD01000053.1"/>
</dbReference>
<proteinExistence type="predicted"/>
<gene>
    <name evidence="1" type="ORF">GTA51_18275</name>
</gene>
<dbReference type="InterPro" id="IPR012933">
    <property type="entry name" value="HicA_mRNA_interferase"/>
</dbReference>
<sequence length="85" mass="9626">MNSKHRKTLEALRSKPERGDIAWAAVEALLLGIGCRKLEGEGSRVRFVSPDGTILRIHRPHPRPVLDKGAVKSVRRFLDQMEIEE</sequence>
<accession>A0A7C9IN36</accession>
<organism evidence="1 2">
    <name type="scientific">Solidesulfovibrio aerotolerans</name>
    <dbReference type="NCBI Taxonomy" id="295255"/>
    <lineage>
        <taxon>Bacteria</taxon>
        <taxon>Pseudomonadati</taxon>
        <taxon>Thermodesulfobacteriota</taxon>
        <taxon>Desulfovibrionia</taxon>
        <taxon>Desulfovibrionales</taxon>
        <taxon>Desulfovibrionaceae</taxon>
        <taxon>Solidesulfovibrio</taxon>
    </lineage>
</organism>
<keyword evidence="2" id="KW-1185">Reference proteome</keyword>
<dbReference type="Pfam" id="PF07927">
    <property type="entry name" value="HicA_toxin"/>
    <property type="match status" value="1"/>
</dbReference>
<comment type="caution">
    <text evidence="1">The sequence shown here is derived from an EMBL/GenBank/DDBJ whole genome shotgun (WGS) entry which is preliminary data.</text>
</comment>
<evidence type="ECO:0000313" key="1">
    <source>
        <dbReference type="EMBL" id="MYL85061.1"/>
    </source>
</evidence>
<dbReference type="AlphaFoldDB" id="A0A7C9IN36"/>
<dbReference type="EMBL" id="WVUD01000053">
    <property type="protein sequence ID" value="MYL85061.1"/>
    <property type="molecule type" value="Genomic_DNA"/>
</dbReference>
<dbReference type="OrthoDB" id="73001at2"/>
<dbReference type="Proteomes" id="UP000482487">
    <property type="component" value="Unassembled WGS sequence"/>
</dbReference>
<protein>
    <submittedName>
        <fullName evidence="1">Addiction module toxin, HicA family</fullName>
    </submittedName>
</protein>